<dbReference type="SUPFAM" id="SSF46894">
    <property type="entry name" value="C-terminal effector domain of the bipartite response regulators"/>
    <property type="match status" value="1"/>
</dbReference>
<dbReference type="Gene3D" id="1.10.10.10">
    <property type="entry name" value="Winged helix-like DNA-binding domain superfamily/Winged helix DNA-binding domain"/>
    <property type="match status" value="1"/>
</dbReference>
<evidence type="ECO:0000313" key="2">
    <source>
        <dbReference type="EMBL" id="MBY3593974.1"/>
    </source>
</evidence>
<dbReference type="PROSITE" id="PS50043">
    <property type="entry name" value="HTH_LUXR_2"/>
    <property type="match status" value="1"/>
</dbReference>
<evidence type="ECO:0000313" key="3">
    <source>
        <dbReference type="Proteomes" id="UP000720124"/>
    </source>
</evidence>
<dbReference type="EMBL" id="JABTXI010000015">
    <property type="protein sequence ID" value="MBY3593974.1"/>
    <property type="molecule type" value="Genomic_DNA"/>
</dbReference>
<dbReference type="Pfam" id="PF00196">
    <property type="entry name" value="GerE"/>
    <property type="match status" value="1"/>
</dbReference>
<comment type="caution">
    <text evidence="2">The sequence shown here is derived from an EMBL/GenBank/DDBJ whole genome shotgun (WGS) entry which is preliminary data.</text>
</comment>
<name>A0ABS7LRH2_9HYPH</name>
<sequence length="45" mass="5078">MSAILGISLNTINYHIKNGIRKMKTRDRIVEVLRAAKFGLIEVPP</sequence>
<dbReference type="InterPro" id="IPR000792">
    <property type="entry name" value="Tscrpt_reg_LuxR_C"/>
</dbReference>
<dbReference type="InterPro" id="IPR016032">
    <property type="entry name" value="Sig_transdc_resp-reg_C-effctor"/>
</dbReference>
<proteinExistence type="predicted"/>
<organism evidence="2 3">
    <name type="scientific">Rhizobium bangladeshense</name>
    <dbReference type="NCBI Taxonomy" id="1138189"/>
    <lineage>
        <taxon>Bacteria</taxon>
        <taxon>Pseudomonadati</taxon>
        <taxon>Pseudomonadota</taxon>
        <taxon>Alphaproteobacteria</taxon>
        <taxon>Hyphomicrobiales</taxon>
        <taxon>Rhizobiaceae</taxon>
        <taxon>Rhizobium/Agrobacterium group</taxon>
        <taxon>Rhizobium</taxon>
    </lineage>
</organism>
<gene>
    <name evidence="2" type="ORF">HJA87_29465</name>
</gene>
<keyword evidence="3" id="KW-1185">Reference proteome</keyword>
<dbReference type="Proteomes" id="UP000720124">
    <property type="component" value="Unassembled WGS sequence"/>
</dbReference>
<reference evidence="2 3" key="1">
    <citation type="submission" date="2020-06" db="EMBL/GenBank/DDBJ databases">
        <title>Global-level population genomics: horizontal gene transfer, symbiosis and evolution in Rhizobia.</title>
        <authorList>
            <person name="Gai Y."/>
        </authorList>
    </citation>
    <scope>NUCLEOTIDE SEQUENCE [LARGE SCALE GENOMIC DNA]</scope>
    <source>
        <strain evidence="2 3">PLR6_1b</strain>
    </source>
</reference>
<dbReference type="InterPro" id="IPR036388">
    <property type="entry name" value="WH-like_DNA-bd_sf"/>
</dbReference>
<feature type="domain" description="HTH luxR-type" evidence="1">
    <location>
        <begin position="1"/>
        <end position="39"/>
    </location>
</feature>
<protein>
    <recommendedName>
        <fullName evidence="1">HTH luxR-type domain-containing protein</fullName>
    </recommendedName>
</protein>
<accession>A0ABS7LRH2</accession>
<evidence type="ECO:0000259" key="1">
    <source>
        <dbReference type="PROSITE" id="PS50043"/>
    </source>
</evidence>